<dbReference type="AlphaFoldDB" id="A0A8J2M157"/>
<reference evidence="2" key="1">
    <citation type="submission" date="2021-06" db="EMBL/GenBank/DDBJ databases">
        <authorList>
            <person name="Hodson N. C."/>
            <person name="Mongue J. A."/>
            <person name="Jaron S. K."/>
        </authorList>
    </citation>
    <scope>NUCLEOTIDE SEQUENCE</scope>
</reference>
<keyword evidence="1" id="KW-0732">Signal</keyword>
<evidence type="ECO:0000313" key="3">
    <source>
        <dbReference type="Proteomes" id="UP000708208"/>
    </source>
</evidence>
<comment type="caution">
    <text evidence="2">The sequence shown here is derived from an EMBL/GenBank/DDBJ whole genome shotgun (WGS) entry which is preliminary data.</text>
</comment>
<gene>
    <name evidence="2" type="ORF">AFUS01_LOCUS41511</name>
</gene>
<dbReference type="EMBL" id="CAJVCH010562018">
    <property type="protein sequence ID" value="CAG7831786.1"/>
    <property type="molecule type" value="Genomic_DNA"/>
</dbReference>
<feature type="chain" id="PRO_5035301293" evidence="1">
    <location>
        <begin position="20"/>
        <end position="146"/>
    </location>
</feature>
<protein>
    <submittedName>
        <fullName evidence="2">Uncharacterized protein</fullName>
    </submittedName>
</protein>
<proteinExistence type="predicted"/>
<organism evidence="2 3">
    <name type="scientific">Allacma fusca</name>
    <dbReference type="NCBI Taxonomy" id="39272"/>
    <lineage>
        <taxon>Eukaryota</taxon>
        <taxon>Metazoa</taxon>
        <taxon>Ecdysozoa</taxon>
        <taxon>Arthropoda</taxon>
        <taxon>Hexapoda</taxon>
        <taxon>Collembola</taxon>
        <taxon>Symphypleona</taxon>
        <taxon>Sminthuridae</taxon>
        <taxon>Allacma</taxon>
    </lineage>
</organism>
<feature type="signal peptide" evidence="1">
    <location>
        <begin position="1"/>
        <end position="19"/>
    </location>
</feature>
<name>A0A8J2M157_9HEXA</name>
<accession>A0A8J2M157</accession>
<sequence>MKLFIPFILTLFCASVAYGGNCPLNVPITSSNLKCGDQVYHMFNKSMTAFNKCTDGKNGAELTLTDIICTFDNMDLIDGTSSDKAALVEKFKRAFYQHYKALSKATGVCYKALKNEATPEDTVDCALQAYEKVCGHKTCDWFNTVD</sequence>
<evidence type="ECO:0000313" key="2">
    <source>
        <dbReference type="EMBL" id="CAG7831786.1"/>
    </source>
</evidence>
<dbReference type="Proteomes" id="UP000708208">
    <property type="component" value="Unassembled WGS sequence"/>
</dbReference>
<keyword evidence="3" id="KW-1185">Reference proteome</keyword>
<evidence type="ECO:0000256" key="1">
    <source>
        <dbReference type="SAM" id="SignalP"/>
    </source>
</evidence>